<dbReference type="InterPro" id="IPR036890">
    <property type="entry name" value="HATPase_C_sf"/>
</dbReference>
<comment type="similarity">
    <text evidence="1 6">Belongs to the DNA mismatch repair MutL/HexB family.</text>
</comment>
<dbReference type="GO" id="GO:0140664">
    <property type="term" value="F:ATP-dependent DNA damage sensor activity"/>
    <property type="evidence" value="ECO:0007669"/>
    <property type="project" value="InterPro"/>
</dbReference>
<feature type="domain" description="DNA mismatch repair protein S5" evidence="8">
    <location>
        <begin position="211"/>
        <end position="329"/>
    </location>
</feature>
<organism evidence="9 10">
    <name type="scientific">Candidatus Chlamydia sanziniae</name>
    <dbReference type="NCBI Taxonomy" id="1806891"/>
    <lineage>
        <taxon>Bacteria</taxon>
        <taxon>Pseudomonadati</taxon>
        <taxon>Chlamydiota</taxon>
        <taxon>Chlamydiia</taxon>
        <taxon>Chlamydiales</taxon>
        <taxon>Chlamydiaceae</taxon>
        <taxon>Chlamydia/Chlamydophila group</taxon>
        <taxon>Chlamydia</taxon>
    </lineage>
</organism>
<dbReference type="InterPro" id="IPR042121">
    <property type="entry name" value="MutL_C_regsub"/>
</dbReference>
<dbReference type="GO" id="GO:0006298">
    <property type="term" value="P:mismatch repair"/>
    <property type="evidence" value="ECO:0007669"/>
    <property type="project" value="UniProtKB-UniRule"/>
</dbReference>
<dbReference type="InterPro" id="IPR014721">
    <property type="entry name" value="Ribsml_uS5_D2-typ_fold_subgr"/>
</dbReference>
<dbReference type="GO" id="GO:0030983">
    <property type="term" value="F:mismatched DNA binding"/>
    <property type="evidence" value="ECO:0007669"/>
    <property type="project" value="InterPro"/>
</dbReference>
<reference evidence="10" key="1">
    <citation type="submission" date="2016-03" db="EMBL/GenBank/DDBJ databases">
        <title>Culture-independent genomics supports pathogen discovery for uncultivable bacteria within the genus Chlamydia.</title>
        <authorList>
            <person name="Taylor-Brown A."/>
            <person name="Bachmann N.L."/>
            <person name="Borel N."/>
            <person name="Polkinghorne A."/>
        </authorList>
    </citation>
    <scope>NUCLEOTIDE SEQUENCE [LARGE SCALE GENOMIC DNA]</scope>
    <source>
        <strain evidence="10">2742-308</strain>
    </source>
</reference>
<protein>
    <recommendedName>
        <fullName evidence="2 6">DNA mismatch repair protein MutL</fullName>
    </recommendedName>
</protein>
<dbReference type="PANTHER" id="PTHR10073:SF12">
    <property type="entry name" value="DNA MISMATCH REPAIR PROTEIN MLH1"/>
    <property type="match status" value="1"/>
</dbReference>
<dbReference type="SMART" id="SM01340">
    <property type="entry name" value="DNA_mis_repair"/>
    <property type="match status" value="1"/>
</dbReference>
<keyword evidence="3 6" id="KW-0227">DNA damage</keyword>
<dbReference type="FunFam" id="3.30.565.10:FF:000003">
    <property type="entry name" value="DNA mismatch repair endonuclease MutL"/>
    <property type="match status" value="1"/>
</dbReference>
<dbReference type="HAMAP" id="MF_00149">
    <property type="entry name" value="DNA_mis_repair"/>
    <property type="match status" value="1"/>
</dbReference>
<dbReference type="Proteomes" id="UP000078162">
    <property type="component" value="Chromosome"/>
</dbReference>
<dbReference type="GO" id="GO:0005524">
    <property type="term" value="F:ATP binding"/>
    <property type="evidence" value="ECO:0007669"/>
    <property type="project" value="InterPro"/>
</dbReference>
<evidence type="ECO:0000313" key="9">
    <source>
        <dbReference type="EMBL" id="ANH78612.1"/>
    </source>
</evidence>
<comment type="function">
    <text evidence="5 6">This protein is involved in the repair of mismatches in DNA. It is required for dam-dependent methyl-directed DNA mismatch repair. May act as a 'molecular matchmaker', a protein that promotes the formation of a stable complex between two or more DNA-binding proteins in an ATP-dependent manner without itself being part of a final effector complex.</text>
</comment>
<dbReference type="EMBL" id="CP014639">
    <property type="protein sequence ID" value="ANH78612.1"/>
    <property type="molecule type" value="Genomic_DNA"/>
</dbReference>
<dbReference type="Gene3D" id="3.30.230.10">
    <property type="match status" value="1"/>
</dbReference>
<dbReference type="Gene3D" id="3.30.1540.20">
    <property type="entry name" value="MutL, C-terminal domain, dimerisation subdomain"/>
    <property type="match status" value="1"/>
</dbReference>
<evidence type="ECO:0000256" key="2">
    <source>
        <dbReference type="ARBA" id="ARBA00021975"/>
    </source>
</evidence>
<dbReference type="InterPro" id="IPR014762">
    <property type="entry name" value="DNA_mismatch_repair_CS"/>
</dbReference>
<evidence type="ECO:0000259" key="7">
    <source>
        <dbReference type="SMART" id="SM00853"/>
    </source>
</evidence>
<evidence type="ECO:0000256" key="3">
    <source>
        <dbReference type="ARBA" id="ARBA00022763"/>
    </source>
</evidence>
<dbReference type="SUPFAM" id="SSF55874">
    <property type="entry name" value="ATPase domain of HSP90 chaperone/DNA topoisomerase II/histidine kinase"/>
    <property type="match status" value="1"/>
</dbReference>
<dbReference type="Gene3D" id="3.30.565.10">
    <property type="entry name" value="Histidine kinase-like ATPase, C-terminal domain"/>
    <property type="match status" value="1"/>
</dbReference>
<dbReference type="Pfam" id="PF01119">
    <property type="entry name" value="DNA_mis_repair"/>
    <property type="match status" value="1"/>
</dbReference>
<dbReference type="Pfam" id="PF08676">
    <property type="entry name" value="MutL_C"/>
    <property type="match status" value="1"/>
</dbReference>
<evidence type="ECO:0000259" key="8">
    <source>
        <dbReference type="SMART" id="SM01340"/>
    </source>
</evidence>
<dbReference type="SUPFAM" id="SSF118116">
    <property type="entry name" value="DNA mismatch repair protein MutL"/>
    <property type="match status" value="1"/>
</dbReference>
<dbReference type="InterPro" id="IPR014790">
    <property type="entry name" value="MutL_C"/>
</dbReference>
<dbReference type="NCBIfam" id="TIGR00585">
    <property type="entry name" value="mutl"/>
    <property type="match status" value="1"/>
</dbReference>
<dbReference type="STRING" id="1806891.Cs308_0441"/>
<name>A0A1A9HWY9_9CHLA</name>
<keyword evidence="10" id="KW-1185">Reference proteome</keyword>
<dbReference type="InterPro" id="IPR042120">
    <property type="entry name" value="MutL_C_dimsub"/>
</dbReference>
<dbReference type="PROSITE" id="PS00058">
    <property type="entry name" value="DNA_MISMATCH_REPAIR_1"/>
    <property type="match status" value="1"/>
</dbReference>
<dbReference type="PATRIC" id="fig|1806891.3.peg.432"/>
<proteinExistence type="inferred from homology"/>
<dbReference type="OrthoDB" id="9763467at2"/>
<dbReference type="InterPro" id="IPR013507">
    <property type="entry name" value="DNA_mismatch_S5_2-like"/>
</dbReference>
<evidence type="ECO:0000256" key="1">
    <source>
        <dbReference type="ARBA" id="ARBA00006082"/>
    </source>
</evidence>
<dbReference type="RefSeq" id="WP_066482023.1">
    <property type="nucleotide sequence ID" value="NZ_CP014639.1"/>
</dbReference>
<dbReference type="InterPro" id="IPR020667">
    <property type="entry name" value="DNA_mismatch_repair_MutL"/>
</dbReference>
<evidence type="ECO:0000256" key="6">
    <source>
        <dbReference type="HAMAP-Rule" id="MF_00149"/>
    </source>
</evidence>
<sequence length="580" mass="64527">MSLRRSIQLLDTTTINQIAAGEVIANAASVVKELVENSLDAEADEVEVETLGGGQGTIVVKDNGCGMAVADVLLALQRHATSKIGAFSDLFSLKSFGFRGEGLPSIASICKMEIQSSLRGGEGSRTVIHGGNVVFSEPFARQTGTTILVHSLFYNVPVRKDFQKSPQADRVAIRKLLENCVLTTGHVGWSWISEGNRELHISKYQQFEDRVAFVMGEGFMQEALKIDVENDMMRIVGFLGSPNFHRPTRQGQKIFVNDRPIDSLFISRIVGEVYTLVLPLQRYPVFVLKLYLPPAWCDFNVHPQKAEVRLLKEDIIGEKLKEALIEVLTLPQGIRECREFLIVDDVDKELQCIPTVSLWEEHKGNSSSGFSYSPSLPMDSVPLVVEVHKEKSQGLPMQMDWLGSRNVRFLTSLGRVVLAEDLEGVHVIFTAAARKHLFYLSLVGEERPIYKTQMLLLPVQLQVTTQEALFFSLYTQELSRLGIGISQIGPNNFTIESAPSFINEEELKAWILMLAAGSTTNIESKGLSHVIKETLARAVFSKNSQIFDVSWLALLWAVGKPEKGFDGTQICRILLDSDFI</sequence>
<dbReference type="CDD" id="cd16926">
    <property type="entry name" value="HATPase_MutL-MLH-PMS-like"/>
    <property type="match status" value="1"/>
</dbReference>
<dbReference type="GO" id="GO:0016887">
    <property type="term" value="F:ATP hydrolysis activity"/>
    <property type="evidence" value="ECO:0007669"/>
    <property type="project" value="InterPro"/>
</dbReference>
<dbReference type="InterPro" id="IPR020568">
    <property type="entry name" value="Ribosomal_Su5_D2-typ_SF"/>
</dbReference>
<dbReference type="InterPro" id="IPR002099">
    <property type="entry name" value="MutL/Mlh/PMS"/>
</dbReference>
<feature type="domain" description="MutL C-terminal dimerisation" evidence="7">
    <location>
        <begin position="409"/>
        <end position="550"/>
    </location>
</feature>
<dbReference type="AlphaFoldDB" id="A0A1A9HWY9"/>
<dbReference type="SMART" id="SM00853">
    <property type="entry name" value="MutL_C"/>
    <property type="match status" value="1"/>
</dbReference>
<evidence type="ECO:0000256" key="5">
    <source>
        <dbReference type="ARBA" id="ARBA00056874"/>
    </source>
</evidence>
<dbReference type="KEGG" id="csaz:Cs308_0441"/>
<gene>
    <name evidence="6" type="primary">mutL</name>
    <name evidence="9" type="ORF">Cs308_0441</name>
</gene>
<dbReference type="CDD" id="cd00782">
    <property type="entry name" value="MutL_Trans"/>
    <property type="match status" value="1"/>
</dbReference>
<dbReference type="Pfam" id="PF13589">
    <property type="entry name" value="HATPase_c_3"/>
    <property type="match status" value="1"/>
</dbReference>
<accession>A0A1A9HWY9</accession>
<dbReference type="InterPro" id="IPR037198">
    <property type="entry name" value="MutL_C_sf"/>
</dbReference>
<evidence type="ECO:0000256" key="4">
    <source>
        <dbReference type="ARBA" id="ARBA00023204"/>
    </source>
</evidence>
<evidence type="ECO:0000313" key="10">
    <source>
        <dbReference type="Proteomes" id="UP000078162"/>
    </source>
</evidence>
<dbReference type="SUPFAM" id="SSF54211">
    <property type="entry name" value="Ribosomal protein S5 domain 2-like"/>
    <property type="match status" value="1"/>
</dbReference>
<keyword evidence="4 6" id="KW-0234">DNA repair</keyword>
<dbReference type="InterPro" id="IPR038973">
    <property type="entry name" value="MutL/Mlh/Pms-like"/>
</dbReference>
<dbReference type="Gene3D" id="3.30.1370.100">
    <property type="entry name" value="MutL, C-terminal domain, regulatory subdomain"/>
    <property type="match status" value="1"/>
</dbReference>
<dbReference type="GO" id="GO:0032300">
    <property type="term" value="C:mismatch repair complex"/>
    <property type="evidence" value="ECO:0007669"/>
    <property type="project" value="InterPro"/>
</dbReference>
<dbReference type="PANTHER" id="PTHR10073">
    <property type="entry name" value="DNA MISMATCH REPAIR PROTEIN MLH, PMS, MUTL"/>
    <property type="match status" value="1"/>
</dbReference>